<evidence type="ECO:0000256" key="4">
    <source>
        <dbReference type="ARBA" id="ARBA00022827"/>
    </source>
</evidence>
<proteinExistence type="inferred from homology"/>
<keyword evidence="6" id="KW-0503">Monooxygenase</keyword>
<keyword evidence="9" id="KW-1185">Reference proteome</keyword>
<keyword evidence="3" id="KW-0285">Flavoprotein</keyword>
<dbReference type="InterPro" id="IPR036188">
    <property type="entry name" value="FAD/NAD-bd_sf"/>
</dbReference>
<keyword evidence="4" id="KW-0274">FAD</keyword>
<dbReference type="InterPro" id="IPR050493">
    <property type="entry name" value="FAD-dep_Monooxygenase_BioMet"/>
</dbReference>
<dbReference type="EMBL" id="JAKJXP020000046">
    <property type="protein sequence ID" value="KAK7751667.1"/>
    <property type="molecule type" value="Genomic_DNA"/>
</dbReference>
<dbReference type="PANTHER" id="PTHR13789">
    <property type="entry name" value="MONOOXYGENASE"/>
    <property type="match status" value="1"/>
</dbReference>
<dbReference type="PANTHER" id="PTHR13789:SF314">
    <property type="entry name" value="FAD-BINDING DOMAIN-CONTAINING PROTEIN"/>
    <property type="match status" value="1"/>
</dbReference>
<organism evidence="8 9">
    <name type="scientific">Diatrype stigma</name>
    <dbReference type="NCBI Taxonomy" id="117547"/>
    <lineage>
        <taxon>Eukaryota</taxon>
        <taxon>Fungi</taxon>
        <taxon>Dikarya</taxon>
        <taxon>Ascomycota</taxon>
        <taxon>Pezizomycotina</taxon>
        <taxon>Sordariomycetes</taxon>
        <taxon>Xylariomycetidae</taxon>
        <taxon>Xylariales</taxon>
        <taxon>Diatrypaceae</taxon>
        <taxon>Diatrype</taxon>
    </lineage>
</organism>
<dbReference type="InterPro" id="IPR002938">
    <property type="entry name" value="FAD-bd"/>
</dbReference>
<comment type="similarity">
    <text evidence="2">Belongs to the paxM FAD-dependent monooxygenase family.</text>
</comment>
<evidence type="ECO:0000256" key="6">
    <source>
        <dbReference type="ARBA" id="ARBA00023033"/>
    </source>
</evidence>
<dbReference type="GO" id="GO:0071949">
    <property type="term" value="F:FAD binding"/>
    <property type="evidence" value="ECO:0007669"/>
    <property type="project" value="InterPro"/>
</dbReference>
<dbReference type="Proteomes" id="UP001320420">
    <property type="component" value="Unassembled WGS sequence"/>
</dbReference>
<comment type="caution">
    <text evidence="8">The sequence shown here is derived from an EMBL/GenBank/DDBJ whole genome shotgun (WGS) entry which is preliminary data.</text>
</comment>
<comment type="pathway">
    <text evidence="1">Secondary metabolite biosynthesis.</text>
</comment>
<evidence type="ECO:0000256" key="5">
    <source>
        <dbReference type="ARBA" id="ARBA00023002"/>
    </source>
</evidence>
<dbReference type="PRINTS" id="PR00420">
    <property type="entry name" value="RNGMNOXGNASE"/>
</dbReference>
<evidence type="ECO:0000256" key="3">
    <source>
        <dbReference type="ARBA" id="ARBA00022630"/>
    </source>
</evidence>
<reference evidence="8 9" key="1">
    <citation type="submission" date="2024-02" db="EMBL/GenBank/DDBJ databases">
        <title>De novo assembly and annotation of 12 fungi associated with fruit tree decline syndrome in Ontario, Canada.</title>
        <authorList>
            <person name="Sulman M."/>
            <person name="Ellouze W."/>
            <person name="Ilyukhin E."/>
        </authorList>
    </citation>
    <scope>NUCLEOTIDE SEQUENCE [LARGE SCALE GENOMIC DNA]</scope>
    <source>
        <strain evidence="8 9">M11/M66-122</strain>
    </source>
</reference>
<evidence type="ECO:0000256" key="1">
    <source>
        <dbReference type="ARBA" id="ARBA00005179"/>
    </source>
</evidence>
<dbReference type="Gene3D" id="3.50.50.60">
    <property type="entry name" value="FAD/NAD(P)-binding domain"/>
    <property type="match status" value="1"/>
</dbReference>
<dbReference type="SUPFAM" id="SSF54373">
    <property type="entry name" value="FAD-linked reductases, C-terminal domain"/>
    <property type="match status" value="1"/>
</dbReference>
<dbReference type="SUPFAM" id="SSF51905">
    <property type="entry name" value="FAD/NAD(P)-binding domain"/>
    <property type="match status" value="1"/>
</dbReference>
<evidence type="ECO:0000313" key="9">
    <source>
        <dbReference type="Proteomes" id="UP001320420"/>
    </source>
</evidence>
<feature type="domain" description="FAD-binding" evidence="7">
    <location>
        <begin position="9"/>
        <end position="374"/>
    </location>
</feature>
<keyword evidence="5" id="KW-0560">Oxidoreductase</keyword>
<dbReference type="Pfam" id="PF01494">
    <property type="entry name" value="FAD_binding_3"/>
    <property type="match status" value="1"/>
</dbReference>
<evidence type="ECO:0000256" key="2">
    <source>
        <dbReference type="ARBA" id="ARBA00007992"/>
    </source>
</evidence>
<name>A0AAN9YRA4_9PEZI</name>
<dbReference type="AlphaFoldDB" id="A0AAN9YRA4"/>
<gene>
    <name evidence="8" type="ORF">SLS62_006327</name>
</gene>
<dbReference type="GO" id="GO:0004497">
    <property type="term" value="F:monooxygenase activity"/>
    <property type="evidence" value="ECO:0007669"/>
    <property type="project" value="UniProtKB-KW"/>
</dbReference>
<protein>
    <recommendedName>
        <fullName evidence="7">FAD-binding domain-containing protein</fullName>
    </recommendedName>
</protein>
<sequence length="409" mass="45308">MTADQGGKLRVTIVGSGLAGLTAARILREQHDVTVYERSGAARATGGQGLSTTPNAIRILDSVGFDRARAGSVKSRGYRTYDKAGRLVQEIDPRHEETFGVPALTHLRADVRNELLRLATAPSDELGIRGHPARVVFETPVTGLDAEKGVVTLEDGSTVEADVVIVADGIHSRLRELVLRSAEHKPKKAGLTCFRSSLLAEQARAALGQLPNWWTEHYHMFAAGKDGTDRFILLYPTRNLESMNMSCIFQTREENKDTTESWDANGDVEEMLGVYHDFDKNVTKLFRVVNEIKMWELQDLDPLPTWCRGRAILIGDAAHAMTPMQGQGANMSIEDGEAFRLLVQPGVSADRVPAILRRIDELRRPRVDQVVKNTRESSFGLSAEERFTRLFQNADYNGIVDYATKRAAP</sequence>
<evidence type="ECO:0000259" key="7">
    <source>
        <dbReference type="Pfam" id="PF01494"/>
    </source>
</evidence>
<accession>A0AAN9YRA4</accession>
<evidence type="ECO:0000313" key="8">
    <source>
        <dbReference type="EMBL" id="KAK7751667.1"/>
    </source>
</evidence>